<dbReference type="Pfam" id="PF02463">
    <property type="entry name" value="SMC_N"/>
    <property type="match status" value="1"/>
</dbReference>
<dbReference type="GO" id="GO:0000731">
    <property type="term" value="P:DNA synthesis involved in DNA repair"/>
    <property type="evidence" value="ECO:0007669"/>
    <property type="project" value="TreeGrafter"/>
</dbReference>
<evidence type="ECO:0000256" key="3">
    <source>
        <dbReference type="ARBA" id="ARBA00020170"/>
    </source>
</evidence>
<dbReference type="Gene3D" id="3.40.50.300">
    <property type="entry name" value="P-loop containing nucleotide triphosphate hydrolases"/>
    <property type="match status" value="1"/>
</dbReference>
<keyword evidence="6 9" id="KW-0547">Nucleotide-binding</keyword>
<keyword evidence="13" id="KW-1185">Reference proteome</keyword>
<evidence type="ECO:0000259" key="11">
    <source>
        <dbReference type="Pfam" id="PF02463"/>
    </source>
</evidence>
<evidence type="ECO:0000256" key="7">
    <source>
        <dbReference type="ARBA" id="ARBA00022840"/>
    </source>
</evidence>
<keyword evidence="9 10" id="KW-0742">SOS response</keyword>
<dbReference type="NCBIfam" id="TIGR00611">
    <property type="entry name" value="recf"/>
    <property type="match status" value="1"/>
</dbReference>
<comment type="subcellular location">
    <subcellularLocation>
        <location evidence="1 9 10">Cytoplasm</location>
    </subcellularLocation>
</comment>
<dbReference type="GO" id="GO:0009432">
    <property type="term" value="P:SOS response"/>
    <property type="evidence" value="ECO:0007669"/>
    <property type="project" value="UniProtKB-UniRule"/>
</dbReference>
<dbReference type="PROSITE" id="PS00617">
    <property type="entry name" value="RECF_1"/>
    <property type="match status" value="1"/>
</dbReference>
<evidence type="ECO:0000256" key="1">
    <source>
        <dbReference type="ARBA" id="ARBA00004496"/>
    </source>
</evidence>
<comment type="function">
    <text evidence="9 10">The RecF protein is involved in DNA metabolism; it is required for DNA replication and normal SOS inducibility. RecF binds preferentially to single-stranded, linear DNA. It also seems to bind ATP.</text>
</comment>
<proteinExistence type="inferred from homology"/>
<gene>
    <name evidence="9 12" type="primary">recF</name>
    <name evidence="12" type="ORF">LEP1GSC060_2966</name>
</gene>
<keyword evidence="7 9" id="KW-0067">ATP-binding</keyword>
<keyword evidence="8 9" id="KW-0238">DNA-binding</keyword>
<evidence type="ECO:0000256" key="9">
    <source>
        <dbReference type="HAMAP-Rule" id="MF_00365"/>
    </source>
</evidence>
<dbReference type="GO" id="GO:0006260">
    <property type="term" value="P:DNA replication"/>
    <property type="evidence" value="ECO:0007669"/>
    <property type="project" value="UniProtKB-UniRule"/>
</dbReference>
<dbReference type="AlphaFoldDB" id="N1WIQ4"/>
<evidence type="ECO:0000256" key="2">
    <source>
        <dbReference type="ARBA" id="ARBA00008016"/>
    </source>
</evidence>
<evidence type="ECO:0000256" key="4">
    <source>
        <dbReference type="ARBA" id="ARBA00022490"/>
    </source>
</evidence>
<dbReference type="Proteomes" id="UP000012313">
    <property type="component" value="Unassembled WGS sequence"/>
</dbReference>
<feature type="binding site" evidence="9">
    <location>
        <begin position="38"/>
        <end position="45"/>
    </location>
    <ligand>
        <name>ATP</name>
        <dbReference type="ChEBI" id="CHEBI:30616"/>
    </ligand>
</feature>
<dbReference type="GO" id="GO:0005524">
    <property type="term" value="F:ATP binding"/>
    <property type="evidence" value="ECO:0007669"/>
    <property type="project" value="UniProtKB-UniRule"/>
</dbReference>
<dbReference type="SUPFAM" id="SSF52540">
    <property type="entry name" value="P-loop containing nucleoside triphosphate hydrolases"/>
    <property type="match status" value="1"/>
</dbReference>
<keyword evidence="9 10" id="KW-0234">DNA repair</keyword>
<comment type="caution">
    <text evidence="12">The sequence shown here is derived from an EMBL/GenBank/DDBJ whole genome shotgun (WGS) entry which is preliminary data.</text>
</comment>
<dbReference type="InterPro" id="IPR003395">
    <property type="entry name" value="RecF/RecN/SMC_N"/>
</dbReference>
<keyword evidence="5 9" id="KW-0235">DNA replication</keyword>
<dbReference type="InterPro" id="IPR001238">
    <property type="entry name" value="DNA-binding_RecF"/>
</dbReference>
<dbReference type="InterPro" id="IPR042174">
    <property type="entry name" value="RecF_2"/>
</dbReference>
<dbReference type="GO" id="GO:0003697">
    <property type="term" value="F:single-stranded DNA binding"/>
    <property type="evidence" value="ECO:0007669"/>
    <property type="project" value="UniProtKB-UniRule"/>
</dbReference>
<dbReference type="Gene3D" id="1.20.1050.90">
    <property type="entry name" value="RecF/RecN/SMC, N-terminal domain"/>
    <property type="match status" value="1"/>
</dbReference>
<dbReference type="InterPro" id="IPR018078">
    <property type="entry name" value="DNA-binding_RecF_CS"/>
</dbReference>
<dbReference type="GO" id="GO:0006302">
    <property type="term" value="P:double-strand break repair"/>
    <property type="evidence" value="ECO:0007669"/>
    <property type="project" value="TreeGrafter"/>
</dbReference>
<dbReference type="EMBL" id="AOHC02000037">
    <property type="protein sequence ID" value="EMY77232.1"/>
    <property type="molecule type" value="Genomic_DNA"/>
</dbReference>
<name>N1WIQ4_9LEPT</name>
<evidence type="ECO:0000256" key="8">
    <source>
        <dbReference type="ARBA" id="ARBA00023125"/>
    </source>
</evidence>
<organism evidence="12 13">
    <name type="scientific">Leptospira weilii serovar Ranarum str. ICFT</name>
    <dbReference type="NCBI Taxonomy" id="1218598"/>
    <lineage>
        <taxon>Bacteria</taxon>
        <taxon>Pseudomonadati</taxon>
        <taxon>Spirochaetota</taxon>
        <taxon>Spirochaetia</taxon>
        <taxon>Leptospirales</taxon>
        <taxon>Leptospiraceae</taxon>
        <taxon>Leptospira</taxon>
    </lineage>
</organism>
<evidence type="ECO:0000256" key="6">
    <source>
        <dbReference type="ARBA" id="ARBA00022741"/>
    </source>
</evidence>
<accession>N1WIQ4</accession>
<sequence>MQLGLSDKMFLKHLTLQNFRNHEELSLDFDSRLIFFVGDNGEGKTNLLEAICMLSWLKSFREPEDSNLIRWGSENFFLRGRIQENQKESVLEIGFTAKPTIKRKLKFNQEEVKKRTDLIGKFITVLLTPMDLKIIESGPAERRKFIDAFISSFDPFYLESLLEYNKILKHRNALLKTGGSDSSHLSVWDKKLIEKGVLILNQRKKIVLELNSFYQTNLDKLSGGKDGLELTYQPNVKDENEFVEKLGRNLGRDLRLGYTSVGIHRDDLFIGNNERDITEFGSQGQKRSTVIALKTATFNYYRNVLNTTPVLLIDDVIRELDVKRREYFVDLVVNAGQAFFTTTDLEGIQDYVGKLQDQKQIFLIREGNVQSVE</sequence>
<keyword evidence="9 10" id="KW-0227">DNA damage</keyword>
<dbReference type="STRING" id="1218598.LEP1GSC060_2966"/>
<evidence type="ECO:0000256" key="5">
    <source>
        <dbReference type="ARBA" id="ARBA00022705"/>
    </source>
</evidence>
<feature type="domain" description="RecF/RecN/SMC N-terminal" evidence="11">
    <location>
        <begin position="10"/>
        <end position="342"/>
    </location>
</feature>
<evidence type="ECO:0000313" key="13">
    <source>
        <dbReference type="Proteomes" id="UP000012313"/>
    </source>
</evidence>
<protein>
    <recommendedName>
        <fullName evidence="3 9">DNA replication and repair protein RecF</fullName>
    </recommendedName>
</protein>
<dbReference type="InterPro" id="IPR027417">
    <property type="entry name" value="P-loop_NTPase"/>
</dbReference>
<dbReference type="PROSITE" id="PS00618">
    <property type="entry name" value="RECF_2"/>
    <property type="match status" value="1"/>
</dbReference>
<keyword evidence="4 9" id="KW-0963">Cytoplasm</keyword>
<comment type="similarity">
    <text evidence="2 9 10">Belongs to the RecF family.</text>
</comment>
<evidence type="ECO:0000256" key="10">
    <source>
        <dbReference type="RuleBase" id="RU000578"/>
    </source>
</evidence>
<dbReference type="GO" id="GO:0005737">
    <property type="term" value="C:cytoplasm"/>
    <property type="evidence" value="ECO:0007669"/>
    <property type="project" value="UniProtKB-SubCell"/>
</dbReference>
<dbReference type="PANTHER" id="PTHR32182:SF0">
    <property type="entry name" value="DNA REPLICATION AND REPAIR PROTEIN RECF"/>
    <property type="match status" value="1"/>
</dbReference>
<dbReference type="PANTHER" id="PTHR32182">
    <property type="entry name" value="DNA REPLICATION AND REPAIR PROTEIN RECF"/>
    <property type="match status" value="1"/>
</dbReference>
<dbReference type="HAMAP" id="MF_00365">
    <property type="entry name" value="RecF"/>
    <property type="match status" value="1"/>
</dbReference>
<reference evidence="12" key="1">
    <citation type="submission" date="2013-03" db="EMBL/GenBank/DDBJ databases">
        <authorList>
            <person name="Harkins D.M."/>
            <person name="Durkin A.S."/>
            <person name="Brinkac L.M."/>
            <person name="Haft D.H."/>
            <person name="Selengut J.D."/>
            <person name="Sanka R."/>
            <person name="DePew J."/>
            <person name="Purushe J."/>
            <person name="Hartskeerl R.A."/>
            <person name="Ahmed A."/>
            <person name="van der Linden H."/>
            <person name="Goris M.G.A."/>
            <person name="Vinetz J.M."/>
            <person name="Sutton G.G."/>
            <person name="Nierman W.C."/>
            <person name="Fouts D.E."/>
        </authorList>
    </citation>
    <scope>NUCLEOTIDE SEQUENCE [LARGE SCALE GENOMIC DNA]</scope>
    <source>
        <strain evidence="12">ICFT</strain>
    </source>
</reference>
<evidence type="ECO:0000313" key="12">
    <source>
        <dbReference type="EMBL" id="EMY77232.1"/>
    </source>
</evidence>